<evidence type="ECO:0000313" key="2">
    <source>
        <dbReference type="Proteomes" id="UP000473325"/>
    </source>
</evidence>
<dbReference type="EMBL" id="WUEK01000003">
    <property type="protein sequence ID" value="MXG89133.1"/>
    <property type="molecule type" value="Genomic_DNA"/>
</dbReference>
<keyword evidence="2" id="KW-1185">Reference proteome</keyword>
<organism evidence="1 2">
    <name type="scientific">Nocardioides flavescens</name>
    <dbReference type="NCBI Taxonomy" id="2691959"/>
    <lineage>
        <taxon>Bacteria</taxon>
        <taxon>Bacillati</taxon>
        <taxon>Actinomycetota</taxon>
        <taxon>Actinomycetes</taxon>
        <taxon>Propionibacteriales</taxon>
        <taxon>Nocardioidaceae</taxon>
        <taxon>Nocardioides</taxon>
    </lineage>
</organism>
<evidence type="ECO:0008006" key="3">
    <source>
        <dbReference type="Google" id="ProtNLM"/>
    </source>
</evidence>
<accession>A0A6L7EP97</accession>
<evidence type="ECO:0000313" key="1">
    <source>
        <dbReference type="EMBL" id="MXG89133.1"/>
    </source>
</evidence>
<reference evidence="1 2" key="1">
    <citation type="submission" date="2019-12" db="EMBL/GenBank/DDBJ databases">
        <authorList>
            <person name="Kun Z."/>
        </authorList>
    </citation>
    <scope>NUCLEOTIDE SEQUENCE [LARGE SCALE GENOMIC DNA]</scope>
    <source>
        <strain evidence="1 2">YIM 123512</strain>
    </source>
</reference>
<comment type="caution">
    <text evidence="1">The sequence shown here is derived from an EMBL/GenBank/DDBJ whole genome shotgun (WGS) entry which is preliminary data.</text>
</comment>
<protein>
    <recommendedName>
        <fullName evidence="3">Excreted virulence factor EspC, type VII ESX diderm</fullName>
    </recommendedName>
</protein>
<gene>
    <name evidence="1" type="ORF">GRQ65_06170</name>
</gene>
<dbReference type="Proteomes" id="UP000473325">
    <property type="component" value="Unassembled WGS sequence"/>
</dbReference>
<dbReference type="AlphaFoldDB" id="A0A6L7EP97"/>
<dbReference type="RefSeq" id="WP_160876251.1">
    <property type="nucleotide sequence ID" value="NZ_WUEK01000003.1"/>
</dbReference>
<proteinExistence type="predicted"/>
<sequence length="132" mass="13317">MYGDTTAIRRLATRLRETATDLREEAALSRDGAAVVPWEGLAAEVMRTSVGAHAGDLGHAADLHDVAAGALDRHAGCVDEAKAAIAAAEGAAAEAVAGLASTARDGLTGMAGLAGLADLPPSGHRAWLDLRP</sequence>
<name>A0A6L7EP97_9ACTN</name>